<feature type="region of interest" description="Disordered" evidence="1">
    <location>
        <begin position="24"/>
        <end position="81"/>
    </location>
</feature>
<accession>W1NFD2</accession>
<dbReference type="AlphaFoldDB" id="W1NFD2"/>
<evidence type="ECO:0000256" key="1">
    <source>
        <dbReference type="SAM" id="MobiDB-lite"/>
    </source>
</evidence>
<feature type="compositionally biased region" description="Low complexity" evidence="1">
    <location>
        <begin position="30"/>
        <end position="40"/>
    </location>
</feature>
<proteinExistence type="predicted"/>
<evidence type="ECO:0000313" key="2">
    <source>
        <dbReference type="EMBL" id="ERM94171.1"/>
    </source>
</evidence>
<dbReference type="Proteomes" id="UP000017836">
    <property type="component" value="Unassembled WGS sequence"/>
</dbReference>
<feature type="compositionally biased region" description="Polar residues" evidence="1">
    <location>
        <begin position="70"/>
        <end position="81"/>
    </location>
</feature>
<dbReference type="Gramene" id="ERM94171">
    <property type="protein sequence ID" value="ERM94171"/>
    <property type="gene ID" value="AMTR_s00010p00179070"/>
</dbReference>
<dbReference type="EMBL" id="KI397513">
    <property type="protein sequence ID" value="ERM94171.1"/>
    <property type="molecule type" value="Genomic_DNA"/>
</dbReference>
<dbReference type="HOGENOM" id="CLU_2577026_0_0_1"/>
<keyword evidence="3" id="KW-1185">Reference proteome</keyword>
<sequence length="81" mass="8417">MTPPQKPIKAMVTTRNRVVSENALGHKSSDGSSCGSSGSCNLAATRPNNSRLKGGFATTETDDGEMPCPITTTTDRTALCS</sequence>
<gene>
    <name evidence="2" type="ORF">AMTR_s00010p00179070</name>
</gene>
<reference evidence="3" key="1">
    <citation type="journal article" date="2013" name="Science">
        <title>The Amborella genome and the evolution of flowering plants.</title>
        <authorList>
            <consortium name="Amborella Genome Project"/>
        </authorList>
    </citation>
    <scope>NUCLEOTIDE SEQUENCE [LARGE SCALE GENOMIC DNA]</scope>
</reference>
<organism evidence="2 3">
    <name type="scientific">Amborella trichopoda</name>
    <dbReference type="NCBI Taxonomy" id="13333"/>
    <lineage>
        <taxon>Eukaryota</taxon>
        <taxon>Viridiplantae</taxon>
        <taxon>Streptophyta</taxon>
        <taxon>Embryophyta</taxon>
        <taxon>Tracheophyta</taxon>
        <taxon>Spermatophyta</taxon>
        <taxon>Magnoliopsida</taxon>
        <taxon>Amborellales</taxon>
        <taxon>Amborellaceae</taxon>
        <taxon>Amborella</taxon>
    </lineage>
</organism>
<name>W1NFD2_AMBTC</name>
<evidence type="ECO:0000313" key="3">
    <source>
        <dbReference type="Proteomes" id="UP000017836"/>
    </source>
</evidence>
<protein>
    <submittedName>
        <fullName evidence="2">Uncharacterized protein</fullName>
    </submittedName>
</protein>